<reference evidence="3 4" key="1">
    <citation type="submission" date="2024-09" db="EMBL/GenBank/DDBJ databases">
        <title>Novel species of the genus Pelomonas and Roseateles isolated from streams.</title>
        <authorList>
            <person name="Lu H."/>
        </authorList>
    </citation>
    <scope>NUCLEOTIDE SEQUENCE [LARGE SCALE GENOMIC DNA]</scope>
    <source>
        <strain evidence="3 4">BYS96W</strain>
    </source>
</reference>
<accession>A0ABW7G1C1</accession>
<dbReference type="InterPro" id="IPR036188">
    <property type="entry name" value="FAD/NAD-bd_sf"/>
</dbReference>
<evidence type="ECO:0000313" key="3">
    <source>
        <dbReference type="EMBL" id="MFG6455744.1"/>
    </source>
</evidence>
<proteinExistence type="inferred from homology"/>
<keyword evidence="4" id="KW-1185">Reference proteome</keyword>
<name>A0ABW7G1C1_9BURK</name>
<dbReference type="RefSeq" id="WP_394486407.1">
    <property type="nucleotide sequence ID" value="NZ_JBIGIA010000002.1"/>
</dbReference>
<dbReference type="PANTHER" id="PTHR43563:SF1">
    <property type="entry name" value="AMINE OXIDASE [FLAVIN-CONTAINING] B"/>
    <property type="match status" value="1"/>
</dbReference>
<dbReference type="Gene3D" id="3.90.660.10">
    <property type="match status" value="1"/>
</dbReference>
<evidence type="ECO:0000313" key="4">
    <source>
        <dbReference type="Proteomes" id="UP001606305"/>
    </source>
</evidence>
<dbReference type="PANTHER" id="PTHR43563">
    <property type="entry name" value="AMINE OXIDASE"/>
    <property type="match status" value="1"/>
</dbReference>
<feature type="domain" description="Amine oxidase" evidence="2">
    <location>
        <begin position="121"/>
        <end position="363"/>
    </location>
</feature>
<dbReference type="InterPro" id="IPR002937">
    <property type="entry name" value="Amino_oxidase"/>
</dbReference>
<evidence type="ECO:0000256" key="1">
    <source>
        <dbReference type="ARBA" id="ARBA00005995"/>
    </source>
</evidence>
<dbReference type="Gene3D" id="3.50.50.60">
    <property type="entry name" value="FAD/NAD(P)-binding domain"/>
    <property type="match status" value="2"/>
</dbReference>
<dbReference type="Proteomes" id="UP001606305">
    <property type="component" value="Unassembled WGS sequence"/>
</dbReference>
<comment type="similarity">
    <text evidence="1">Belongs to the flavin monoamine oxidase family.</text>
</comment>
<organism evidence="3 4">
    <name type="scientific">Pelomonas nitida</name>
    <dbReference type="NCBI Taxonomy" id="3299027"/>
    <lineage>
        <taxon>Bacteria</taxon>
        <taxon>Pseudomonadati</taxon>
        <taxon>Pseudomonadota</taxon>
        <taxon>Betaproteobacteria</taxon>
        <taxon>Burkholderiales</taxon>
        <taxon>Sphaerotilaceae</taxon>
        <taxon>Roseateles</taxon>
    </lineage>
</organism>
<evidence type="ECO:0000259" key="2">
    <source>
        <dbReference type="Pfam" id="PF01593"/>
    </source>
</evidence>
<sequence>MLDVAIIGGGVCGLALAHSLQARGLGWALFEGGDRLGGRVLTVEGENGAALDLGATWYWPDTQPVIAQLVADLGLPTLAQPDDGQVWLLDDASRPPSARAYDAANGQLLEGAAPTPGSLHAGARRLAGGMQTLAARLPATRLHLGQPLRGLRDLGDTVALAFADGTTLQARRVVLALPPRLALECLSFTPALPQAVQATMGATPTWMAHAAKAAVPCATASWRDQGLSGNAWVTHAQAVLAEVFDASGPAGAALAGFVALPADQRPRFERSLPLLLHSQLAMLFGQTLQPLGPHWQDWAQNPLCCSLLDRQEDGRAGHPGQAGDAHQALLQAPLWQGRLWLGGSETARQGTGYLEGALRSAGRLRAELSRAALAPVLSSRHDICKTLT</sequence>
<feature type="domain" description="Amine oxidase" evidence="2">
    <location>
        <begin position="12"/>
        <end position="84"/>
    </location>
</feature>
<gene>
    <name evidence="3" type="ORF">ACG00X_02760</name>
</gene>
<protein>
    <submittedName>
        <fullName evidence="3">Flavin monoamine oxidase family protein</fullName>
    </submittedName>
</protein>
<dbReference type="SUPFAM" id="SSF54373">
    <property type="entry name" value="FAD-linked reductases, C-terminal domain"/>
    <property type="match status" value="1"/>
</dbReference>
<dbReference type="SUPFAM" id="SSF51905">
    <property type="entry name" value="FAD/NAD(P)-binding domain"/>
    <property type="match status" value="1"/>
</dbReference>
<dbReference type="InterPro" id="IPR050703">
    <property type="entry name" value="Flavin_MAO"/>
</dbReference>
<dbReference type="EMBL" id="JBIGIA010000002">
    <property type="protein sequence ID" value="MFG6455744.1"/>
    <property type="molecule type" value="Genomic_DNA"/>
</dbReference>
<comment type="caution">
    <text evidence="3">The sequence shown here is derived from an EMBL/GenBank/DDBJ whole genome shotgun (WGS) entry which is preliminary data.</text>
</comment>
<dbReference type="Pfam" id="PF01593">
    <property type="entry name" value="Amino_oxidase"/>
    <property type="match status" value="2"/>
</dbReference>